<reference evidence="1 2" key="1">
    <citation type="submission" date="2020-08" db="EMBL/GenBank/DDBJ databases">
        <title>Genomic Encyclopedia of Type Strains, Phase IV (KMG-IV): sequencing the most valuable type-strain genomes for metagenomic binning, comparative biology and taxonomic classification.</title>
        <authorList>
            <person name="Goeker M."/>
        </authorList>
    </citation>
    <scope>NUCLEOTIDE SEQUENCE [LARGE SCALE GENOMIC DNA]</scope>
    <source>
        <strain evidence="1 2">DSM 19512</strain>
    </source>
</reference>
<proteinExistence type="predicted"/>
<protein>
    <submittedName>
        <fullName evidence="1">Uncharacterized protein</fullName>
    </submittedName>
</protein>
<evidence type="ECO:0000313" key="2">
    <source>
        <dbReference type="Proteomes" id="UP000538670"/>
    </source>
</evidence>
<dbReference type="RefSeq" id="WP_221211578.1">
    <property type="nucleotide sequence ID" value="NZ_JACIDH010000032.1"/>
</dbReference>
<name>A0A7W6F4N4_9SPHN</name>
<sequence>MNNQTHPPANVGAPTTMHVDVFRAFVEQAKADPAMLHRLAAVFNYQPPFRRSNPIVPLPIRRMKTCGSAWKRDPGSGVIGVEKGPLIPLV</sequence>
<gene>
    <name evidence="1" type="ORF">GGR48_003567</name>
</gene>
<dbReference type="EMBL" id="JACIDH010000032">
    <property type="protein sequence ID" value="MBB3881112.1"/>
    <property type="molecule type" value="Genomic_DNA"/>
</dbReference>
<accession>A0A7W6F4N4</accession>
<comment type="caution">
    <text evidence="1">The sequence shown here is derived from an EMBL/GenBank/DDBJ whole genome shotgun (WGS) entry which is preliminary data.</text>
</comment>
<dbReference type="AlphaFoldDB" id="A0A7W6F4N4"/>
<keyword evidence="2" id="KW-1185">Reference proteome</keyword>
<evidence type="ECO:0000313" key="1">
    <source>
        <dbReference type="EMBL" id="MBB3881112.1"/>
    </source>
</evidence>
<organism evidence="1 2">
    <name type="scientific">Sphingomonas pseudosanguinis</name>
    <dbReference type="NCBI Taxonomy" id="413712"/>
    <lineage>
        <taxon>Bacteria</taxon>
        <taxon>Pseudomonadati</taxon>
        <taxon>Pseudomonadota</taxon>
        <taxon>Alphaproteobacteria</taxon>
        <taxon>Sphingomonadales</taxon>
        <taxon>Sphingomonadaceae</taxon>
        <taxon>Sphingomonas</taxon>
    </lineage>
</organism>
<dbReference type="Proteomes" id="UP000538670">
    <property type="component" value="Unassembled WGS sequence"/>
</dbReference>